<name>A0ABT9TX48_PAEHA</name>
<feature type="transmembrane region" description="Helical" evidence="1">
    <location>
        <begin position="7"/>
        <end position="28"/>
    </location>
</feature>
<keyword evidence="1" id="KW-0472">Membrane</keyword>
<dbReference type="Proteomes" id="UP001229346">
    <property type="component" value="Unassembled WGS sequence"/>
</dbReference>
<keyword evidence="1" id="KW-1133">Transmembrane helix</keyword>
<comment type="caution">
    <text evidence="3">The sequence shown here is derived from an EMBL/GenBank/DDBJ whole genome shotgun (WGS) entry which is preliminary data.</text>
</comment>
<dbReference type="Gene3D" id="3.20.20.80">
    <property type="entry name" value="Glycosidases"/>
    <property type="match status" value="1"/>
</dbReference>
<gene>
    <name evidence="3" type="ORF">J2T15_001336</name>
</gene>
<organism evidence="3 4">
    <name type="scientific">Paenibacillus harenae</name>
    <dbReference type="NCBI Taxonomy" id="306543"/>
    <lineage>
        <taxon>Bacteria</taxon>
        <taxon>Bacillati</taxon>
        <taxon>Bacillota</taxon>
        <taxon>Bacilli</taxon>
        <taxon>Bacillales</taxon>
        <taxon>Paenibacillaceae</taxon>
        <taxon>Paenibacillus</taxon>
    </lineage>
</organism>
<evidence type="ECO:0000313" key="4">
    <source>
        <dbReference type="Proteomes" id="UP001229346"/>
    </source>
</evidence>
<reference evidence="3 4" key="1">
    <citation type="submission" date="2023-07" db="EMBL/GenBank/DDBJ databases">
        <title>Sorghum-associated microbial communities from plants grown in Nebraska, USA.</title>
        <authorList>
            <person name="Schachtman D."/>
        </authorList>
    </citation>
    <scope>NUCLEOTIDE SEQUENCE [LARGE SCALE GENOMIC DNA]</scope>
    <source>
        <strain evidence="3 4">CC482</strain>
    </source>
</reference>
<dbReference type="InterPro" id="IPR017853">
    <property type="entry name" value="GH"/>
</dbReference>
<proteinExistence type="predicted"/>
<accession>A0ABT9TX48</accession>
<sequence>MFKSKRALIIGASILIMILAVIVAWQFAERSNPVQSPLIDLPDPDGDAGPELLSVHAKAGRDEAEPDQATAQSITIPTYDKLELALDFKAVYENPYDPEQIDVRAVFLAPSGKQWRVNGFYNGAAWRLRFAPNESGKWRYKAAVTDKTGSTVSEEALFFAEQGDNKGWIRVSDNNKRFFEYDDGSSFYGVGVAYPWGITEDNLTKIADNGGNLVTYWNGNYDNAGMGGGKEQLESFPSGIGSYDMLKGFRMDELVDWFEARNLHMNFVIWPHDSLADKIENWPATWRRGAYSALGAAEDFYSNAEMWKYQEKLYRYIIARWGYSSSIGIWNLITEINGTDGWAFGREDEANAWVKKVHDYFKANDPYGHPTMGSMAGGGEDFWDHGYKTLDIADRENYYDLNFGAYAEDIQTRWKQYEKPVMTGETGNVTDAEIHHNSMWSSLANGAASGPIWWALESYNDEMYKQMNVFASFVRKIDFAELRQPITMQTPKVVKQLEHEALLEDGADAADWAMPDWPEANKDSTGALFKPEGVDGSIRTSMLFAAGSFSQGFLQQAGGRSDWQGYDELLVDVYAEYKGPEPLKARPVLMPDGNWTEGDTASDAVLRNGEWTTLRVPLKDAPAGYWREGKQITAEQLDKIAGWGVKVYANSTDKAAEAAVIKLSNPRLSAVEPPTVEMNDSEGWAMVGEKTSYGWLVSENGAIGGKTADMAGFGESEAAVTWFDPWTGEEAGTAVVKPVDGVLKLTAPASERADMAFIIAP</sequence>
<dbReference type="InterPro" id="IPR013783">
    <property type="entry name" value="Ig-like_fold"/>
</dbReference>
<dbReference type="EMBL" id="JAUSSU010000002">
    <property type="protein sequence ID" value="MDQ0111903.1"/>
    <property type="molecule type" value="Genomic_DNA"/>
</dbReference>
<evidence type="ECO:0000259" key="2">
    <source>
        <dbReference type="Pfam" id="PF16586"/>
    </source>
</evidence>
<keyword evidence="1" id="KW-0812">Transmembrane</keyword>
<protein>
    <recommendedName>
        <fullName evidence="2">DUF5060 domain-containing protein</fullName>
    </recommendedName>
</protein>
<feature type="domain" description="DUF5060" evidence="2">
    <location>
        <begin position="76"/>
        <end position="143"/>
    </location>
</feature>
<keyword evidence="4" id="KW-1185">Reference proteome</keyword>
<dbReference type="Pfam" id="PF16586">
    <property type="entry name" value="DUF5060"/>
    <property type="match status" value="1"/>
</dbReference>
<dbReference type="Gene3D" id="2.60.40.10">
    <property type="entry name" value="Immunoglobulins"/>
    <property type="match status" value="1"/>
</dbReference>
<dbReference type="SUPFAM" id="SSF51445">
    <property type="entry name" value="(Trans)glycosidases"/>
    <property type="match status" value="1"/>
</dbReference>
<evidence type="ECO:0000313" key="3">
    <source>
        <dbReference type="EMBL" id="MDQ0111903.1"/>
    </source>
</evidence>
<evidence type="ECO:0000256" key="1">
    <source>
        <dbReference type="SAM" id="Phobius"/>
    </source>
</evidence>
<dbReference type="RefSeq" id="WP_307202223.1">
    <property type="nucleotide sequence ID" value="NZ_JAUSSU010000002.1"/>
</dbReference>
<dbReference type="InterPro" id="IPR032260">
    <property type="entry name" value="DUF5060"/>
</dbReference>